<evidence type="ECO:0000313" key="1">
    <source>
        <dbReference type="EMBL" id="KAF7280232.1"/>
    </source>
</evidence>
<protein>
    <submittedName>
        <fullName evidence="1">Uncharacterized protein</fullName>
    </submittedName>
</protein>
<dbReference type="Proteomes" id="UP000625711">
    <property type="component" value="Unassembled WGS sequence"/>
</dbReference>
<dbReference type="AlphaFoldDB" id="A0A834IFB0"/>
<gene>
    <name evidence="1" type="ORF">GWI33_006275</name>
</gene>
<comment type="caution">
    <text evidence="1">The sequence shown here is derived from an EMBL/GenBank/DDBJ whole genome shotgun (WGS) entry which is preliminary data.</text>
</comment>
<reference evidence="1" key="1">
    <citation type="submission" date="2020-08" db="EMBL/GenBank/DDBJ databases">
        <title>Genome sequencing and assembly of the red palm weevil Rhynchophorus ferrugineus.</title>
        <authorList>
            <person name="Dias G.B."/>
            <person name="Bergman C.M."/>
            <person name="Manee M."/>
        </authorList>
    </citation>
    <scope>NUCLEOTIDE SEQUENCE</scope>
    <source>
        <strain evidence="1">AA-2017</strain>
        <tissue evidence="1">Whole larva</tissue>
    </source>
</reference>
<keyword evidence="2" id="KW-1185">Reference proteome</keyword>
<evidence type="ECO:0000313" key="2">
    <source>
        <dbReference type="Proteomes" id="UP000625711"/>
    </source>
</evidence>
<accession>A0A834IFB0</accession>
<organism evidence="1 2">
    <name type="scientific">Rhynchophorus ferrugineus</name>
    <name type="common">Red palm weevil</name>
    <name type="synonym">Curculio ferrugineus</name>
    <dbReference type="NCBI Taxonomy" id="354439"/>
    <lineage>
        <taxon>Eukaryota</taxon>
        <taxon>Metazoa</taxon>
        <taxon>Ecdysozoa</taxon>
        <taxon>Arthropoda</taxon>
        <taxon>Hexapoda</taxon>
        <taxon>Insecta</taxon>
        <taxon>Pterygota</taxon>
        <taxon>Neoptera</taxon>
        <taxon>Endopterygota</taxon>
        <taxon>Coleoptera</taxon>
        <taxon>Polyphaga</taxon>
        <taxon>Cucujiformia</taxon>
        <taxon>Curculionidae</taxon>
        <taxon>Dryophthorinae</taxon>
        <taxon>Rhynchophorus</taxon>
    </lineage>
</organism>
<dbReference type="EMBL" id="JAACXV010000311">
    <property type="protein sequence ID" value="KAF7280232.1"/>
    <property type="molecule type" value="Genomic_DNA"/>
</dbReference>
<name>A0A834IFB0_RHYFE</name>
<sequence length="121" mass="14369">MGNKANDFPSPVSIIQAIIPPWRRTDAPLNSKRRRRESFPLSRWSRSPSRRHFLHPRRALYKSWNDRRLLFYDLWRVYFIGLSAAAAPWGDASEWPLKCIIFHKASDGNLSHLFVEFEFIR</sequence>
<proteinExistence type="predicted"/>